<keyword evidence="3" id="KW-1185">Reference proteome</keyword>
<dbReference type="HOGENOM" id="CLU_056407_0_0_1"/>
<dbReference type="OrthoDB" id="2511315at2759"/>
<proteinExistence type="predicted"/>
<accession>F4RPQ0</accession>
<dbReference type="KEGG" id="mlr:MELLADRAFT_87850"/>
<organism evidence="3">
    <name type="scientific">Melampsora larici-populina (strain 98AG31 / pathotype 3-4-7)</name>
    <name type="common">Poplar leaf rust fungus</name>
    <dbReference type="NCBI Taxonomy" id="747676"/>
    <lineage>
        <taxon>Eukaryota</taxon>
        <taxon>Fungi</taxon>
        <taxon>Dikarya</taxon>
        <taxon>Basidiomycota</taxon>
        <taxon>Pucciniomycotina</taxon>
        <taxon>Pucciniomycetes</taxon>
        <taxon>Pucciniales</taxon>
        <taxon>Melampsoraceae</taxon>
        <taxon>Melampsora</taxon>
    </lineage>
</organism>
<dbReference type="EMBL" id="GL883112">
    <property type="protein sequence ID" value="EGG05579.1"/>
    <property type="molecule type" value="Genomic_DNA"/>
</dbReference>
<gene>
    <name evidence="2" type="ORF">MELLADRAFT_87850</name>
</gene>
<evidence type="ECO:0000313" key="2">
    <source>
        <dbReference type="EMBL" id="EGG05579.1"/>
    </source>
</evidence>
<name>F4RPQ0_MELLP</name>
<evidence type="ECO:0000256" key="1">
    <source>
        <dbReference type="SAM" id="MobiDB-lite"/>
    </source>
</evidence>
<dbReference type="VEuPathDB" id="FungiDB:MELLADRAFT_87850"/>
<dbReference type="RefSeq" id="XP_007411068.1">
    <property type="nucleotide sequence ID" value="XM_007411006.1"/>
</dbReference>
<feature type="region of interest" description="Disordered" evidence="1">
    <location>
        <begin position="108"/>
        <end position="129"/>
    </location>
</feature>
<protein>
    <submittedName>
        <fullName evidence="2">Uncharacterized protein</fullName>
    </submittedName>
</protein>
<dbReference type="GeneID" id="18934662"/>
<evidence type="ECO:0000313" key="3">
    <source>
        <dbReference type="Proteomes" id="UP000001072"/>
    </source>
</evidence>
<dbReference type="AlphaFoldDB" id="F4RPQ0"/>
<sequence>MTSQPAKTPLQKTITGPTADHQLQEFIPLMIQHPYSAILNTVPNELQYLLKHPDVDYNSRKTTIGNLRSMMVWFNFKVELPSHARKAKIVDYYLKQFLPELLKVLPPVQDRPSNAATNDDRATAGGDTRMGDATATYINPNAKTSTKSVLFDLILPRMKPQMILPTFCRPDMIKLFYKFVDTTLNKPAPTSNPEFVRRPRVEKLEDLVGSDCDMIRHAIQCYAPNVFIPMGMCDVPILLKLYALFVQGNDNAANDLCEGVHYHVIDPNQLKPFEDTVAY</sequence>
<reference evidence="3" key="1">
    <citation type="journal article" date="2011" name="Proc. Natl. Acad. Sci. U.S.A.">
        <title>Obligate biotrophy features unraveled by the genomic analysis of rust fungi.</title>
        <authorList>
            <person name="Duplessis S."/>
            <person name="Cuomo C.A."/>
            <person name="Lin Y.-C."/>
            <person name="Aerts A."/>
            <person name="Tisserant E."/>
            <person name="Veneault-Fourrey C."/>
            <person name="Joly D.L."/>
            <person name="Hacquard S."/>
            <person name="Amselem J."/>
            <person name="Cantarel B.L."/>
            <person name="Chiu R."/>
            <person name="Coutinho P.M."/>
            <person name="Feau N."/>
            <person name="Field M."/>
            <person name="Frey P."/>
            <person name="Gelhaye E."/>
            <person name="Goldberg J."/>
            <person name="Grabherr M.G."/>
            <person name="Kodira C.D."/>
            <person name="Kohler A."/>
            <person name="Kuees U."/>
            <person name="Lindquist E.A."/>
            <person name="Lucas S.M."/>
            <person name="Mago R."/>
            <person name="Mauceli E."/>
            <person name="Morin E."/>
            <person name="Murat C."/>
            <person name="Pangilinan J.L."/>
            <person name="Park R."/>
            <person name="Pearson M."/>
            <person name="Quesneville H."/>
            <person name="Rouhier N."/>
            <person name="Sakthikumar S."/>
            <person name="Salamov A.A."/>
            <person name="Schmutz J."/>
            <person name="Selles B."/>
            <person name="Shapiro H."/>
            <person name="Tanguay P."/>
            <person name="Tuskan G.A."/>
            <person name="Henrissat B."/>
            <person name="Van de Peer Y."/>
            <person name="Rouze P."/>
            <person name="Ellis J.G."/>
            <person name="Dodds P.N."/>
            <person name="Schein J.E."/>
            <person name="Zhong S."/>
            <person name="Hamelin R.C."/>
            <person name="Grigoriev I.V."/>
            <person name="Szabo L.J."/>
            <person name="Martin F."/>
        </authorList>
    </citation>
    <scope>NUCLEOTIDE SEQUENCE [LARGE SCALE GENOMIC DNA]</scope>
    <source>
        <strain evidence="3">98AG31 / pathotype 3-4-7</strain>
    </source>
</reference>
<dbReference type="Proteomes" id="UP000001072">
    <property type="component" value="Unassembled WGS sequence"/>
</dbReference>
<dbReference type="InParanoid" id="F4RPQ0"/>